<dbReference type="Gene3D" id="3.30.710.10">
    <property type="entry name" value="Potassium Channel Kv1.1, Chain A"/>
    <property type="match status" value="1"/>
</dbReference>
<sequence>MVSLERMITTQEISRTRKDAGALLDYANRKRQEDRFNDVKIKVENETFPANRMVLSCYSDYFDRMFQTNMMERYQDEVVMNEITKTSMKLIIEFIYTGNIKINKGNVRDLLSAADMLCVNGERFGADEFNVFTDNGFLKINHT</sequence>
<feature type="domain" description="BTB" evidence="1">
    <location>
        <begin position="37"/>
        <end position="104"/>
    </location>
</feature>
<dbReference type="PANTHER" id="PTHR45632:SF5">
    <property type="entry name" value="KELCH-LIKE PROTEIN 22"/>
    <property type="match status" value="1"/>
</dbReference>
<dbReference type="CDD" id="cd18186">
    <property type="entry name" value="BTB_POZ_ZBTB_KLHL-like"/>
    <property type="match status" value="1"/>
</dbReference>
<proteinExistence type="predicted"/>
<keyword evidence="3" id="KW-1185">Reference proteome</keyword>
<name>A0ABP0FZJ9_CLALP</name>
<dbReference type="PANTHER" id="PTHR45632">
    <property type="entry name" value="LD33804P"/>
    <property type="match status" value="1"/>
</dbReference>
<dbReference type="SUPFAM" id="SSF54695">
    <property type="entry name" value="POZ domain"/>
    <property type="match status" value="1"/>
</dbReference>
<dbReference type="InterPro" id="IPR011333">
    <property type="entry name" value="SKP1/BTB/POZ_sf"/>
</dbReference>
<gene>
    <name evidence="2" type="ORF">CVLEPA_LOCUS15634</name>
</gene>
<evidence type="ECO:0000259" key="1">
    <source>
        <dbReference type="PROSITE" id="PS50097"/>
    </source>
</evidence>
<evidence type="ECO:0000313" key="2">
    <source>
        <dbReference type="EMBL" id="CAK8684655.1"/>
    </source>
</evidence>
<comment type="caution">
    <text evidence="2">The sequence shown here is derived from an EMBL/GenBank/DDBJ whole genome shotgun (WGS) entry which is preliminary data.</text>
</comment>
<dbReference type="PROSITE" id="PS50097">
    <property type="entry name" value="BTB"/>
    <property type="match status" value="1"/>
</dbReference>
<evidence type="ECO:0000313" key="3">
    <source>
        <dbReference type="Proteomes" id="UP001642483"/>
    </source>
</evidence>
<dbReference type="Pfam" id="PF00651">
    <property type="entry name" value="BTB"/>
    <property type="match status" value="1"/>
</dbReference>
<reference evidence="2 3" key="1">
    <citation type="submission" date="2024-02" db="EMBL/GenBank/DDBJ databases">
        <authorList>
            <person name="Daric V."/>
            <person name="Darras S."/>
        </authorList>
    </citation>
    <scope>NUCLEOTIDE SEQUENCE [LARGE SCALE GENOMIC DNA]</scope>
</reference>
<dbReference type="EMBL" id="CAWYQH010000098">
    <property type="protein sequence ID" value="CAK8684655.1"/>
    <property type="molecule type" value="Genomic_DNA"/>
</dbReference>
<protein>
    <recommendedName>
        <fullName evidence="1">BTB domain-containing protein</fullName>
    </recommendedName>
</protein>
<dbReference type="SMART" id="SM00225">
    <property type="entry name" value="BTB"/>
    <property type="match status" value="1"/>
</dbReference>
<organism evidence="2 3">
    <name type="scientific">Clavelina lepadiformis</name>
    <name type="common">Light-bulb sea squirt</name>
    <name type="synonym">Ascidia lepadiformis</name>
    <dbReference type="NCBI Taxonomy" id="159417"/>
    <lineage>
        <taxon>Eukaryota</taxon>
        <taxon>Metazoa</taxon>
        <taxon>Chordata</taxon>
        <taxon>Tunicata</taxon>
        <taxon>Ascidiacea</taxon>
        <taxon>Aplousobranchia</taxon>
        <taxon>Clavelinidae</taxon>
        <taxon>Clavelina</taxon>
    </lineage>
</organism>
<dbReference type="Proteomes" id="UP001642483">
    <property type="component" value="Unassembled WGS sequence"/>
</dbReference>
<dbReference type="InterPro" id="IPR000210">
    <property type="entry name" value="BTB/POZ_dom"/>
</dbReference>
<accession>A0ABP0FZJ9</accession>